<dbReference type="InterPro" id="IPR001851">
    <property type="entry name" value="ABC_transp_permease"/>
</dbReference>
<evidence type="ECO:0000313" key="7">
    <source>
        <dbReference type="EMBL" id="TBH21176.1"/>
    </source>
</evidence>
<accession>A0A4Q9B637</accession>
<evidence type="ECO:0000256" key="2">
    <source>
        <dbReference type="ARBA" id="ARBA00022475"/>
    </source>
</evidence>
<keyword evidence="2" id="KW-1003">Cell membrane</keyword>
<feature type="transmembrane region" description="Helical" evidence="6">
    <location>
        <begin position="397"/>
        <end position="415"/>
    </location>
</feature>
<dbReference type="EMBL" id="SIJL01000003">
    <property type="protein sequence ID" value="TBH21176.1"/>
    <property type="molecule type" value="Genomic_DNA"/>
</dbReference>
<evidence type="ECO:0000256" key="4">
    <source>
        <dbReference type="ARBA" id="ARBA00022989"/>
    </source>
</evidence>
<sequence>MRTDRKRLGLLVLLGGGVVLLLWYLAPWAVPHRLFGGEGVLLNPFGHHLPRSGLPRGYGEAWLYPLFYLSLLWLLLALAYPWTRLPLRGLYLLGGLGVGLFLLAYFLFQGSVAQANALGAGLRRHSLGLASYATLAYSLYLLFLARLFSPGGLAFLVRRRNVVVPLFSLLLAILLGGVIVGLLRPVPGRAADLRDAIMLKLDLITYTYQLLFSPLVTPSGFLQSLLLATPLIFTGLAVALGFRGGLFNIGAPGQLIMGAIAAMLVGVYLEAPRWLALPLAILAAAVAGGLWGALPGWLKARFGAHEVINTIMLNYIAASLLLFLISANEYRFFGRTLYLPFKFPGYEARSYEIRPEARIPHWTDLVAPGGELSFALPLALLLGLLGYFLARRSLGHRVLFGLLGGTVGYLVGGLLPGPEVRFDGALTSVRLNGAFLLALLALLFFHFYVFRSVGGYELRAMGLSPKAAEYGGVVWGRKVVLTMFLAGALAGLAATHYVLGGGIDEYRLKQALPYQVGFDGIAVALMGQNTPIGVGLAAWLFGILLTGGLQVNLQLGISRELVAVLQAMIVLFIAAGGFLPRYFTDPLRAAEVELKDEARAQGDGPRKEEVRG</sequence>
<evidence type="ECO:0000313" key="8">
    <source>
        <dbReference type="Proteomes" id="UP000292858"/>
    </source>
</evidence>
<feature type="transmembrane region" description="Helical" evidence="6">
    <location>
        <begin position="479"/>
        <end position="499"/>
    </location>
</feature>
<evidence type="ECO:0000256" key="5">
    <source>
        <dbReference type="ARBA" id="ARBA00023136"/>
    </source>
</evidence>
<dbReference type="Pfam" id="PF02653">
    <property type="entry name" value="BPD_transp_2"/>
    <property type="match status" value="1"/>
</dbReference>
<comment type="caution">
    <text evidence="7">The sequence shown here is derived from an EMBL/GenBank/DDBJ whole genome shotgun (WGS) entry which is preliminary data.</text>
</comment>
<dbReference type="CDD" id="cd06580">
    <property type="entry name" value="TM_PBP1_transp_TpRbsC_like"/>
    <property type="match status" value="1"/>
</dbReference>
<gene>
    <name evidence="7" type="ORF">ETP66_03390</name>
</gene>
<organism evidence="7 8">
    <name type="scientific">Thermus thermamylovorans</name>
    <dbReference type="NCBI Taxonomy" id="2509362"/>
    <lineage>
        <taxon>Bacteria</taxon>
        <taxon>Thermotogati</taxon>
        <taxon>Deinococcota</taxon>
        <taxon>Deinococci</taxon>
        <taxon>Thermales</taxon>
        <taxon>Thermaceae</taxon>
        <taxon>Thermus</taxon>
    </lineage>
</organism>
<feature type="transmembrane region" description="Helical" evidence="6">
    <location>
        <begin position="221"/>
        <end position="242"/>
    </location>
</feature>
<comment type="subcellular location">
    <subcellularLocation>
        <location evidence="1">Cell membrane</location>
        <topology evidence="1">Multi-pass membrane protein</topology>
    </subcellularLocation>
</comment>
<dbReference type="Proteomes" id="UP000292858">
    <property type="component" value="Unassembled WGS sequence"/>
</dbReference>
<feature type="transmembrane region" description="Helical" evidence="6">
    <location>
        <begin position="7"/>
        <end position="26"/>
    </location>
</feature>
<protein>
    <submittedName>
        <fullName evidence="7">ABC transporter permease</fullName>
    </submittedName>
</protein>
<name>A0A4Q9B637_9DEIN</name>
<dbReference type="PANTHER" id="PTHR47089:SF1">
    <property type="entry name" value="GUANOSINE ABC TRANSPORTER PERMEASE PROTEIN NUPP"/>
    <property type="match status" value="1"/>
</dbReference>
<feature type="transmembrane region" description="Helical" evidence="6">
    <location>
        <begin position="128"/>
        <end position="149"/>
    </location>
</feature>
<dbReference type="AlphaFoldDB" id="A0A4Q9B637"/>
<keyword evidence="3 6" id="KW-0812">Transmembrane</keyword>
<feature type="transmembrane region" description="Helical" evidence="6">
    <location>
        <begin position="532"/>
        <end position="549"/>
    </location>
</feature>
<dbReference type="PANTHER" id="PTHR47089">
    <property type="entry name" value="ABC TRANSPORTER, PERMEASE PROTEIN"/>
    <property type="match status" value="1"/>
</dbReference>
<reference evidence="7 8" key="1">
    <citation type="submission" date="2019-02" db="EMBL/GenBank/DDBJ databases">
        <title>Thermus sp. a novel from hot spring.</title>
        <authorList>
            <person name="Zhao Z."/>
        </authorList>
    </citation>
    <scope>NUCLEOTIDE SEQUENCE [LARGE SCALE GENOMIC DNA]</scope>
    <source>
        <strain evidence="7 8">CFH 72773T</strain>
    </source>
</reference>
<keyword evidence="8" id="KW-1185">Reference proteome</keyword>
<feature type="transmembrane region" description="Helical" evidence="6">
    <location>
        <begin position="275"/>
        <end position="294"/>
    </location>
</feature>
<feature type="transmembrane region" description="Helical" evidence="6">
    <location>
        <begin position="372"/>
        <end position="390"/>
    </location>
</feature>
<evidence type="ECO:0000256" key="6">
    <source>
        <dbReference type="SAM" id="Phobius"/>
    </source>
</evidence>
<feature type="transmembrane region" description="Helical" evidence="6">
    <location>
        <begin position="89"/>
        <end position="108"/>
    </location>
</feature>
<dbReference type="OrthoDB" id="45037at2"/>
<evidence type="ECO:0000256" key="1">
    <source>
        <dbReference type="ARBA" id="ARBA00004651"/>
    </source>
</evidence>
<dbReference type="GO" id="GO:0005886">
    <property type="term" value="C:plasma membrane"/>
    <property type="evidence" value="ECO:0007669"/>
    <property type="project" value="UniProtKB-SubCell"/>
</dbReference>
<feature type="transmembrane region" description="Helical" evidence="6">
    <location>
        <begin position="306"/>
        <end position="327"/>
    </location>
</feature>
<feature type="transmembrane region" description="Helical" evidence="6">
    <location>
        <begin position="561"/>
        <end position="579"/>
    </location>
</feature>
<evidence type="ECO:0000256" key="3">
    <source>
        <dbReference type="ARBA" id="ARBA00022692"/>
    </source>
</evidence>
<feature type="transmembrane region" description="Helical" evidence="6">
    <location>
        <begin position="249"/>
        <end position="269"/>
    </location>
</feature>
<proteinExistence type="predicted"/>
<keyword evidence="4 6" id="KW-1133">Transmembrane helix</keyword>
<feature type="transmembrane region" description="Helical" evidence="6">
    <location>
        <begin position="161"/>
        <end position="183"/>
    </location>
</feature>
<feature type="transmembrane region" description="Helical" evidence="6">
    <location>
        <begin position="62"/>
        <end position="82"/>
    </location>
</feature>
<dbReference type="GO" id="GO:0022857">
    <property type="term" value="F:transmembrane transporter activity"/>
    <property type="evidence" value="ECO:0007669"/>
    <property type="project" value="InterPro"/>
</dbReference>
<dbReference type="RefSeq" id="WP_130840627.1">
    <property type="nucleotide sequence ID" value="NZ_SIJL01000003.1"/>
</dbReference>
<feature type="transmembrane region" description="Helical" evidence="6">
    <location>
        <begin position="435"/>
        <end position="458"/>
    </location>
</feature>
<keyword evidence="5 6" id="KW-0472">Membrane</keyword>